<dbReference type="InterPro" id="IPR036396">
    <property type="entry name" value="Cyt_P450_sf"/>
</dbReference>
<evidence type="ECO:0000256" key="2">
    <source>
        <dbReference type="ARBA" id="ARBA00010617"/>
    </source>
</evidence>
<comment type="cofactor">
    <cofactor evidence="1">
        <name>heme</name>
        <dbReference type="ChEBI" id="CHEBI:30413"/>
    </cofactor>
</comment>
<dbReference type="GO" id="GO:0020037">
    <property type="term" value="F:heme binding"/>
    <property type="evidence" value="ECO:0007669"/>
    <property type="project" value="InterPro"/>
</dbReference>
<keyword evidence="7" id="KW-0503">Monooxygenase</keyword>
<comment type="similarity">
    <text evidence="2">Belongs to the cytochrome P450 family.</text>
</comment>
<dbReference type="STRING" id="535722.E4USN9"/>
<evidence type="ECO:0000313" key="9">
    <source>
        <dbReference type="Proteomes" id="UP000002669"/>
    </source>
</evidence>
<dbReference type="InterPro" id="IPR002401">
    <property type="entry name" value="Cyt_P450_E_grp-I"/>
</dbReference>
<evidence type="ECO:0000256" key="5">
    <source>
        <dbReference type="ARBA" id="ARBA00023002"/>
    </source>
</evidence>
<reference evidence="9" key="1">
    <citation type="journal article" date="2012" name="MBio">
        <title>Comparative genome analysis of Trichophyton rubrum and related dermatophytes reveals candidate genes involved in infection.</title>
        <authorList>
            <person name="Martinez D.A."/>
            <person name="Oliver B.G."/>
            <person name="Graeser Y."/>
            <person name="Goldberg J.M."/>
            <person name="Li W."/>
            <person name="Martinez-Rossi N.M."/>
            <person name="Monod M."/>
            <person name="Shelest E."/>
            <person name="Barton R.C."/>
            <person name="Birch E."/>
            <person name="Brakhage A.A."/>
            <person name="Chen Z."/>
            <person name="Gurr S.J."/>
            <person name="Heiman D."/>
            <person name="Heitman J."/>
            <person name="Kosti I."/>
            <person name="Rossi A."/>
            <person name="Saif S."/>
            <person name="Samalova M."/>
            <person name="Saunders C.W."/>
            <person name="Shea T."/>
            <person name="Summerbell R.C."/>
            <person name="Xu J."/>
            <person name="Young S."/>
            <person name="Zeng Q."/>
            <person name="Birren B.W."/>
            <person name="Cuomo C.A."/>
            <person name="White T.C."/>
        </authorList>
    </citation>
    <scope>NUCLEOTIDE SEQUENCE [LARGE SCALE GENOMIC DNA]</scope>
    <source>
        <strain evidence="9">ATCC MYA-4604 / CBS 118893</strain>
    </source>
</reference>
<evidence type="ECO:0000256" key="4">
    <source>
        <dbReference type="ARBA" id="ARBA00022723"/>
    </source>
</evidence>
<dbReference type="HOGENOM" id="CLU_001570_14_4_1"/>
<organism evidence="9">
    <name type="scientific">Arthroderma gypseum (strain ATCC MYA-4604 / CBS 118893)</name>
    <name type="common">Microsporum gypseum</name>
    <dbReference type="NCBI Taxonomy" id="535722"/>
    <lineage>
        <taxon>Eukaryota</taxon>
        <taxon>Fungi</taxon>
        <taxon>Dikarya</taxon>
        <taxon>Ascomycota</taxon>
        <taxon>Pezizomycotina</taxon>
        <taxon>Eurotiomycetes</taxon>
        <taxon>Eurotiomycetidae</taxon>
        <taxon>Onygenales</taxon>
        <taxon>Arthrodermataceae</taxon>
        <taxon>Nannizzia</taxon>
    </lineage>
</organism>
<dbReference type="Gene3D" id="1.10.630.10">
    <property type="entry name" value="Cytochrome P450"/>
    <property type="match status" value="1"/>
</dbReference>
<evidence type="ECO:0000313" key="8">
    <source>
        <dbReference type="EMBL" id="EFR00554.1"/>
    </source>
</evidence>
<dbReference type="AlphaFoldDB" id="E4USN9"/>
<dbReference type="OrthoDB" id="3945418at2759"/>
<evidence type="ECO:0000256" key="7">
    <source>
        <dbReference type="ARBA" id="ARBA00023033"/>
    </source>
</evidence>
<name>E4USN9_ARTGP</name>
<dbReference type="PANTHER" id="PTHR24305">
    <property type="entry name" value="CYTOCHROME P450"/>
    <property type="match status" value="1"/>
</dbReference>
<dbReference type="PRINTS" id="PR00463">
    <property type="entry name" value="EP450I"/>
</dbReference>
<evidence type="ECO:0000256" key="3">
    <source>
        <dbReference type="ARBA" id="ARBA00022617"/>
    </source>
</evidence>
<evidence type="ECO:0000256" key="1">
    <source>
        <dbReference type="ARBA" id="ARBA00001971"/>
    </source>
</evidence>
<dbReference type="CDD" id="cd11062">
    <property type="entry name" value="CYP58-like"/>
    <property type="match status" value="1"/>
</dbReference>
<dbReference type="Proteomes" id="UP000002669">
    <property type="component" value="Unassembled WGS sequence"/>
</dbReference>
<keyword evidence="3" id="KW-0349">Heme</keyword>
<dbReference type="GO" id="GO:0016705">
    <property type="term" value="F:oxidoreductase activity, acting on paired donors, with incorporation or reduction of molecular oxygen"/>
    <property type="evidence" value="ECO:0007669"/>
    <property type="project" value="InterPro"/>
</dbReference>
<accession>E4USN9</accession>
<dbReference type="RefSeq" id="XP_003173384.1">
    <property type="nucleotide sequence ID" value="XM_003173336.1"/>
</dbReference>
<sequence>MLMVALLALLGYFVVQTVYRLYFHPLSKFPGPKIAAIGRFYEFYFDIIKGGMYIWEIQRMHEQYGPIVRVNHRELHIKDPDYYAEVYSSRKQEKDFHTVCAYGMPLSMISTIDHDHHRFRRSLLNSFFSKRAVSSLEPMVLEKVNRAAERIEEAFHENALVPFDRVFAAVTADVISKYSYGRSVDYLESKEYKNDFRDFGNVASALSHFFTFFPALIALVKVIPEGWLQAVNPQAVGFFGMRDIVRDQSLAMIEETSRPGYKSPEGADRNIFHALCDPAVPAQEKVIDRLIEEGLGVLAAGTETTARTLTVGTYYLYKDKSVLHKLRQELKEVMPKPDSPITWAELEKLPYLNGVINESLRLSHTLIMRLPRVAKDQSLAYGEYVIPPGTPVSMISYFIHLDPKIFPDPEKFEPERWIRATENGERLSSLAYIELYLMFAIMVRRFDMDLHNTTFDNIRVDREYGPGLPKDKNSIEGQAKVTKVLTE</sequence>
<keyword evidence="5" id="KW-0560">Oxidoreductase</keyword>
<dbReference type="InterPro" id="IPR001128">
    <property type="entry name" value="Cyt_P450"/>
</dbReference>
<dbReference type="GO" id="GO:0004497">
    <property type="term" value="F:monooxygenase activity"/>
    <property type="evidence" value="ECO:0007669"/>
    <property type="project" value="UniProtKB-KW"/>
</dbReference>
<dbReference type="GeneID" id="10028663"/>
<dbReference type="EMBL" id="DS989824">
    <property type="protein sequence ID" value="EFR00554.1"/>
    <property type="molecule type" value="Genomic_DNA"/>
</dbReference>
<dbReference type="InParanoid" id="E4USN9"/>
<dbReference type="PANTHER" id="PTHR24305:SF157">
    <property type="entry name" value="N-ACETYLTRYPTOPHAN 6-HYDROXYLASE IVOC-RELATED"/>
    <property type="match status" value="1"/>
</dbReference>
<keyword evidence="4" id="KW-0479">Metal-binding</keyword>
<dbReference type="GO" id="GO:0005506">
    <property type="term" value="F:iron ion binding"/>
    <property type="evidence" value="ECO:0007669"/>
    <property type="project" value="InterPro"/>
</dbReference>
<protein>
    <submittedName>
        <fullName evidence="8">Trichodiene oxygenase</fullName>
    </submittedName>
</protein>
<dbReference type="OMA" id="ITHDHHR"/>
<dbReference type="eggNOG" id="KOG0158">
    <property type="taxonomic scope" value="Eukaryota"/>
</dbReference>
<gene>
    <name evidence="8" type="ORF">MGYG_03558</name>
</gene>
<dbReference type="SUPFAM" id="SSF48264">
    <property type="entry name" value="Cytochrome P450"/>
    <property type="match status" value="1"/>
</dbReference>
<proteinExistence type="inferred from homology"/>
<keyword evidence="6" id="KW-0408">Iron</keyword>
<keyword evidence="9" id="KW-1185">Reference proteome</keyword>
<dbReference type="VEuPathDB" id="FungiDB:MGYG_03558"/>
<evidence type="ECO:0000256" key="6">
    <source>
        <dbReference type="ARBA" id="ARBA00023004"/>
    </source>
</evidence>
<dbReference type="Pfam" id="PF00067">
    <property type="entry name" value="p450"/>
    <property type="match status" value="1"/>
</dbReference>
<dbReference type="InterPro" id="IPR050121">
    <property type="entry name" value="Cytochrome_P450_monoxygenase"/>
</dbReference>